<gene>
    <name evidence="3" type="ORF">EBO15_30230</name>
</gene>
<keyword evidence="2" id="KW-0472">Membrane</keyword>
<feature type="region of interest" description="Disordered" evidence="1">
    <location>
        <begin position="1"/>
        <end position="21"/>
    </location>
</feature>
<reference evidence="3 4" key="1">
    <citation type="submission" date="2018-10" db="EMBL/GenBank/DDBJ databases">
        <title>Isolation from soil.</title>
        <authorList>
            <person name="Hu J."/>
        </authorList>
    </citation>
    <scope>NUCLEOTIDE SEQUENCE [LARGE SCALE GENOMIC DNA]</scope>
    <source>
        <strain evidence="3 4">NEAU-Ht49</strain>
    </source>
</reference>
<dbReference type="EMBL" id="RFFG01000071">
    <property type="protein sequence ID" value="RMI39233.1"/>
    <property type="molecule type" value="Genomic_DNA"/>
</dbReference>
<proteinExistence type="predicted"/>
<feature type="transmembrane region" description="Helical" evidence="2">
    <location>
        <begin position="70"/>
        <end position="92"/>
    </location>
</feature>
<evidence type="ECO:0000313" key="3">
    <source>
        <dbReference type="EMBL" id="RMI39233.1"/>
    </source>
</evidence>
<feature type="transmembrane region" description="Helical" evidence="2">
    <location>
        <begin position="29"/>
        <end position="50"/>
    </location>
</feature>
<evidence type="ECO:0000256" key="2">
    <source>
        <dbReference type="SAM" id="Phobius"/>
    </source>
</evidence>
<keyword evidence="2" id="KW-0812">Transmembrane</keyword>
<keyword evidence="4" id="KW-1185">Reference proteome</keyword>
<evidence type="ECO:0008006" key="5">
    <source>
        <dbReference type="Google" id="ProtNLM"/>
    </source>
</evidence>
<feature type="transmembrane region" description="Helical" evidence="2">
    <location>
        <begin position="196"/>
        <end position="217"/>
    </location>
</feature>
<protein>
    <recommendedName>
        <fullName evidence="5">LigA protein</fullName>
    </recommendedName>
</protein>
<comment type="caution">
    <text evidence="3">The sequence shown here is derived from an EMBL/GenBank/DDBJ whole genome shotgun (WGS) entry which is preliminary data.</text>
</comment>
<organism evidence="3 4">
    <name type="scientific">Actinomadura harenae</name>
    <dbReference type="NCBI Taxonomy" id="2483351"/>
    <lineage>
        <taxon>Bacteria</taxon>
        <taxon>Bacillati</taxon>
        <taxon>Actinomycetota</taxon>
        <taxon>Actinomycetes</taxon>
        <taxon>Streptosporangiales</taxon>
        <taxon>Thermomonosporaceae</taxon>
        <taxon>Actinomadura</taxon>
    </lineage>
</organism>
<accession>A0A3M2LRP1</accession>
<feature type="transmembrane region" description="Helical" evidence="2">
    <location>
        <begin position="232"/>
        <end position="252"/>
    </location>
</feature>
<feature type="transmembrane region" description="Helical" evidence="2">
    <location>
        <begin position="259"/>
        <end position="285"/>
    </location>
</feature>
<keyword evidence="2" id="KW-1133">Transmembrane helix</keyword>
<feature type="transmembrane region" description="Helical" evidence="2">
    <location>
        <begin position="99"/>
        <end position="125"/>
    </location>
</feature>
<sequence length="341" mass="35005">MLGSMTTIAPPLPSAPRGRHGSPGPLRLAIAYLTCAACAPYIVLKLIWLFGGNLGVNEAGWMHTTKVEVANAITLTLDATAILIVLAFTFGWGLRLPSWLVVVPIWVGTGLLSPLALGVPVGAMVQFVSGEGSPTSTASASALDPWVFAVVYGGFVTQAIGLTIAFVFYARARWPEVFALTARDVPAGPADVMRRFLVWAAAVPLTFAAIVDLFWAFGGGGRAEDLSTAQQVFQFVNGAILLAGAAGAVALVQRRRGRLLVPLVATWVGGGAGFSYGLFTSMVAADPDTTTLMNLQALTALLGGLVIALAGASLIAERAAGRAAGVGADGQSASPTASSTP</sequence>
<evidence type="ECO:0000256" key="1">
    <source>
        <dbReference type="SAM" id="MobiDB-lite"/>
    </source>
</evidence>
<dbReference type="AlphaFoldDB" id="A0A3M2LRP1"/>
<evidence type="ECO:0000313" key="4">
    <source>
        <dbReference type="Proteomes" id="UP000282674"/>
    </source>
</evidence>
<feature type="transmembrane region" description="Helical" evidence="2">
    <location>
        <begin position="145"/>
        <end position="170"/>
    </location>
</feature>
<feature type="transmembrane region" description="Helical" evidence="2">
    <location>
        <begin position="297"/>
        <end position="316"/>
    </location>
</feature>
<name>A0A3M2LRP1_9ACTN</name>
<dbReference type="Proteomes" id="UP000282674">
    <property type="component" value="Unassembled WGS sequence"/>
</dbReference>